<proteinExistence type="predicted"/>
<evidence type="ECO:0000313" key="2">
    <source>
        <dbReference type="EMBL" id="KKY02137.1"/>
    </source>
</evidence>
<evidence type="ECO:0000256" key="1">
    <source>
        <dbReference type="SAM" id="Phobius"/>
    </source>
</evidence>
<keyword evidence="1" id="KW-0812">Transmembrane</keyword>
<accession>A0A0M3DL78</accession>
<feature type="transmembrane region" description="Helical" evidence="1">
    <location>
        <begin position="6"/>
        <end position="24"/>
    </location>
</feature>
<sequence length="93" mass="10397">MSKNKGKVFLIGSIIGFLLGIFLAPKKGSELRKEAKDKMEEIKENPREVLDGTIQTVKDKITTIVDDCDVNDINIVEDEIIISKTFEDEGDNV</sequence>
<name>A0A0M3DL78_9FIRM</name>
<dbReference type="PATRIC" id="fig|1629550.3.peg.438"/>
<dbReference type="Proteomes" id="UP000034407">
    <property type="component" value="Unassembled WGS sequence"/>
</dbReference>
<dbReference type="EMBL" id="LBBT01000110">
    <property type="protein sequence ID" value="KKY02137.1"/>
    <property type="molecule type" value="Genomic_DNA"/>
</dbReference>
<keyword evidence="1" id="KW-0472">Membrane</keyword>
<evidence type="ECO:0000313" key="3">
    <source>
        <dbReference type="Proteomes" id="UP000034407"/>
    </source>
</evidence>
<reference evidence="2 3" key="1">
    <citation type="submission" date="2015-04" db="EMBL/GenBank/DDBJ databases">
        <title>Microcin producing Clostridium sp. JC272T.</title>
        <authorList>
            <person name="Jyothsna T."/>
            <person name="Sasikala C."/>
            <person name="Ramana C."/>
        </authorList>
    </citation>
    <scope>NUCLEOTIDE SEQUENCE [LARGE SCALE GENOMIC DNA]</scope>
    <source>
        <strain evidence="2 3">JC272</strain>
    </source>
</reference>
<keyword evidence="1" id="KW-1133">Transmembrane helix</keyword>
<dbReference type="InterPro" id="IPR024623">
    <property type="entry name" value="YtxH"/>
</dbReference>
<dbReference type="OrthoDB" id="1757720at2"/>
<gene>
    <name evidence="2" type="ORF">VN21_04805</name>
</gene>
<dbReference type="RefSeq" id="WP_046822298.1">
    <property type="nucleotide sequence ID" value="NZ_JBCLWQ010000002.1"/>
</dbReference>
<organism evidence="2 3">
    <name type="scientific">Paraclostridium benzoelyticum</name>
    <dbReference type="NCBI Taxonomy" id="1629550"/>
    <lineage>
        <taxon>Bacteria</taxon>
        <taxon>Bacillati</taxon>
        <taxon>Bacillota</taxon>
        <taxon>Clostridia</taxon>
        <taxon>Peptostreptococcales</taxon>
        <taxon>Peptostreptococcaceae</taxon>
        <taxon>Paraclostridium</taxon>
    </lineage>
</organism>
<keyword evidence="3" id="KW-1185">Reference proteome</keyword>
<protein>
    <recommendedName>
        <fullName evidence="4">Gas vesicle protein</fullName>
    </recommendedName>
</protein>
<dbReference type="AlphaFoldDB" id="A0A0M3DL78"/>
<comment type="caution">
    <text evidence="2">The sequence shown here is derived from an EMBL/GenBank/DDBJ whole genome shotgun (WGS) entry which is preliminary data.</text>
</comment>
<dbReference type="Pfam" id="PF12732">
    <property type="entry name" value="YtxH"/>
    <property type="match status" value="1"/>
</dbReference>
<evidence type="ECO:0008006" key="4">
    <source>
        <dbReference type="Google" id="ProtNLM"/>
    </source>
</evidence>